<protein>
    <submittedName>
        <fullName evidence="4">Uncharacterized protein</fullName>
    </submittedName>
</protein>
<sequence>MAIIAFLIDNKEGHIIPSIKLAFHLKERGHDIVYLSVTDNEAIIKEQGFAFHAVFTDVYPKGFNESNKRNMDEAFDDAEIKSRHLYKLMEGELDTFFAAVKPDLFIISSFLNIEILLLHYKYGIRPLLLTTYLRKPGAGFVQECIDTIMDLPGDTAGDIIGFAEGLGIDFTSLQDLLLPLNELHELILCPAELEMELITPNDKVHYTGPSIWTNRRGGEIPDWSAIKPGAHIIYGSLGSYAVSYGAACAQFFVIMMQVMRHKDLQGHHLILSVGNEFDTRELGIVPDNVTLMRWTRQTEVLQRASLVVTHGGLGSIKESVYYGVPMIVFPIRYDQVRNATLVDYHKLGLRGHIEALSEEDMRTKILYVLKNDTIRRNIKKMQLVFEEKEKEQIGVAVAERMLPELVAPHYRSHVS</sequence>
<accession>A0A3B7MLI2</accession>
<dbReference type="RefSeq" id="WP_119050452.1">
    <property type="nucleotide sequence ID" value="NZ_CP032157.1"/>
</dbReference>
<keyword evidence="5" id="KW-1185">Reference proteome</keyword>
<keyword evidence="2 3" id="KW-0808">Transferase</keyword>
<gene>
    <name evidence="4" type="ORF">D3H65_11510</name>
</gene>
<evidence type="ECO:0000256" key="3">
    <source>
        <dbReference type="RuleBase" id="RU003718"/>
    </source>
</evidence>
<keyword evidence="1 3" id="KW-0328">Glycosyltransferase</keyword>
<name>A0A3B7MLI2_9BACT</name>
<organism evidence="4 5">
    <name type="scientific">Paraflavitalea soli</name>
    <dbReference type="NCBI Taxonomy" id="2315862"/>
    <lineage>
        <taxon>Bacteria</taxon>
        <taxon>Pseudomonadati</taxon>
        <taxon>Bacteroidota</taxon>
        <taxon>Chitinophagia</taxon>
        <taxon>Chitinophagales</taxon>
        <taxon>Chitinophagaceae</taxon>
        <taxon>Paraflavitalea</taxon>
    </lineage>
</organism>
<dbReference type="AlphaFoldDB" id="A0A3B7MLI2"/>
<dbReference type="Proteomes" id="UP000263900">
    <property type="component" value="Chromosome"/>
</dbReference>
<evidence type="ECO:0000313" key="4">
    <source>
        <dbReference type="EMBL" id="AXY74567.1"/>
    </source>
</evidence>
<reference evidence="4 5" key="1">
    <citation type="submission" date="2018-09" db="EMBL/GenBank/DDBJ databases">
        <title>Genome sequencing of strain 6GH32-13.</title>
        <authorList>
            <person name="Weon H.-Y."/>
            <person name="Heo J."/>
            <person name="Kwon S.-W."/>
        </authorList>
    </citation>
    <scope>NUCLEOTIDE SEQUENCE [LARGE SCALE GENOMIC DNA]</scope>
    <source>
        <strain evidence="4 5">5GH32-13</strain>
    </source>
</reference>
<dbReference type="KEGG" id="pseg:D3H65_11510"/>
<dbReference type="GO" id="GO:0008194">
    <property type="term" value="F:UDP-glycosyltransferase activity"/>
    <property type="evidence" value="ECO:0007669"/>
    <property type="project" value="InterPro"/>
</dbReference>
<dbReference type="Gene3D" id="3.40.50.2000">
    <property type="entry name" value="Glycogen Phosphorylase B"/>
    <property type="match status" value="2"/>
</dbReference>
<dbReference type="Pfam" id="PF00201">
    <property type="entry name" value="UDPGT"/>
    <property type="match status" value="1"/>
</dbReference>
<dbReference type="OrthoDB" id="9805366at2"/>
<evidence type="ECO:0000256" key="2">
    <source>
        <dbReference type="ARBA" id="ARBA00022679"/>
    </source>
</evidence>
<dbReference type="InterPro" id="IPR002213">
    <property type="entry name" value="UDP_glucos_trans"/>
</dbReference>
<dbReference type="SUPFAM" id="SSF53756">
    <property type="entry name" value="UDP-Glycosyltransferase/glycogen phosphorylase"/>
    <property type="match status" value="1"/>
</dbReference>
<evidence type="ECO:0000313" key="5">
    <source>
        <dbReference type="Proteomes" id="UP000263900"/>
    </source>
</evidence>
<dbReference type="PANTHER" id="PTHR48043">
    <property type="entry name" value="EG:EG0003.4 PROTEIN-RELATED"/>
    <property type="match status" value="1"/>
</dbReference>
<dbReference type="EMBL" id="CP032157">
    <property type="protein sequence ID" value="AXY74567.1"/>
    <property type="molecule type" value="Genomic_DNA"/>
</dbReference>
<dbReference type="InterPro" id="IPR050271">
    <property type="entry name" value="UDP-glycosyltransferase"/>
</dbReference>
<evidence type="ECO:0000256" key="1">
    <source>
        <dbReference type="ARBA" id="ARBA00022676"/>
    </source>
</evidence>
<dbReference type="InterPro" id="IPR035595">
    <property type="entry name" value="UDP_glycos_trans_CS"/>
</dbReference>
<dbReference type="PANTHER" id="PTHR48043:SF145">
    <property type="entry name" value="FI06409P-RELATED"/>
    <property type="match status" value="1"/>
</dbReference>
<proteinExistence type="inferred from homology"/>
<dbReference type="PROSITE" id="PS00375">
    <property type="entry name" value="UDPGT"/>
    <property type="match status" value="1"/>
</dbReference>
<comment type="similarity">
    <text evidence="3">Belongs to the UDP-glycosyltransferase family.</text>
</comment>
<dbReference type="CDD" id="cd03784">
    <property type="entry name" value="GT1_Gtf-like"/>
    <property type="match status" value="1"/>
</dbReference>